<evidence type="ECO:0000313" key="2">
    <source>
        <dbReference type="EMBL" id="CAI6092860.1"/>
    </source>
</evidence>
<protein>
    <submittedName>
        <fullName evidence="2">Uncharacterized protein</fullName>
    </submittedName>
</protein>
<gene>
    <name evidence="2" type="ORF">CCHLO57077_00007327</name>
</gene>
<dbReference type="Proteomes" id="UP001160390">
    <property type="component" value="Unassembled WGS sequence"/>
</dbReference>
<proteinExistence type="predicted"/>
<dbReference type="EMBL" id="CABFNP030001239">
    <property type="protein sequence ID" value="CAI6092860.1"/>
    <property type="molecule type" value="Genomic_DNA"/>
</dbReference>
<keyword evidence="3" id="KW-1185">Reference proteome</keyword>
<reference evidence="2" key="1">
    <citation type="submission" date="2023-01" db="EMBL/GenBank/DDBJ databases">
        <authorList>
            <person name="Piombo E."/>
        </authorList>
    </citation>
    <scope>NUCLEOTIDE SEQUENCE</scope>
</reference>
<organism evidence="2 3">
    <name type="scientific">Clonostachys chloroleuca</name>
    <dbReference type="NCBI Taxonomy" id="1926264"/>
    <lineage>
        <taxon>Eukaryota</taxon>
        <taxon>Fungi</taxon>
        <taxon>Dikarya</taxon>
        <taxon>Ascomycota</taxon>
        <taxon>Pezizomycotina</taxon>
        <taxon>Sordariomycetes</taxon>
        <taxon>Hypocreomycetidae</taxon>
        <taxon>Hypocreales</taxon>
        <taxon>Bionectriaceae</taxon>
        <taxon>Clonostachys</taxon>
    </lineage>
</organism>
<comment type="caution">
    <text evidence="2">The sequence shown here is derived from an EMBL/GenBank/DDBJ whole genome shotgun (WGS) entry which is preliminary data.</text>
</comment>
<name>A0AA35M982_9HYPO</name>
<sequence length="105" mass="11177">MAAAWFNSRKDGPTWLTQRSAPALLGGGAKAQSNQEDQLVDYPAQVPNTGTRAVNPHLLRPCTGPGLIPERGSQSHDPGDGVTDISLPWDKGFCAQGWRGLLGLK</sequence>
<evidence type="ECO:0000313" key="3">
    <source>
        <dbReference type="Proteomes" id="UP001160390"/>
    </source>
</evidence>
<accession>A0AA35M982</accession>
<evidence type="ECO:0000256" key="1">
    <source>
        <dbReference type="SAM" id="MobiDB-lite"/>
    </source>
</evidence>
<feature type="region of interest" description="Disordered" evidence="1">
    <location>
        <begin position="1"/>
        <end position="20"/>
    </location>
</feature>
<dbReference type="AlphaFoldDB" id="A0AA35M982"/>
<feature type="region of interest" description="Disordered" evidence="1">
    <location>
        <begin position="63"/>
        <end position="84"/>
    </location>
</feature>